<evidence type="ECO:0000256" key="3">
    <source>
        <dbReference type="ARBA" id="ARBA00023082"/>
    </source>
</evidence>
<dbReference type="GO" id="GO:0006950">
    <property type="term" value="P:response to stress"/>
    <property type="evidence" value="ECO:0007669"/>
    <property type="project" value="UniProtKB-ARBA"/>
</dbReference>
<keyword evidence="2 6" id="KW-0805">Transcription regulation</keyword>
<dbReference type="PROSITE" id="PS01063">
    <property type="entry name" value="SIGMA70_ECF"/>
    <property type="match status" value="1"/>
</dbReference>
<dbReference type="SUPFAM" id="SSF88659">
    <property type="entry name" value="Sigma3 and sigma4 domains of RNA polymerase sigma factors"/>
    <property type="match status" value="1"/>
</dbReference>
<proteinExistence type="inferred from homology"/>
<dbReference type="NCBIfam" id="TIGR02937">
    <property type="entry name" value="sigma70-ECF"/>
    <property type="match status" value="1"/>
</dbReference>
<evidence type="ECO:0000256" key="5">
    <source>
        <dbReference type="ARBA" id="ARBA00023163"/>
    </source>
</evidence>
<dbReference type="Gene3D" id="1.10.10.10">
    <property type="entry name" value="Winged helix-like DNA-binding domain superfamily/Winged helix DNA-binding domain"/>
    <property type="match status" value="1"/>
</dbReference>
<accession>A0A4R4ELE8</accession>
<dbReference type="InterPro" id="IPR013325">
    <property type="entry name" value="RNA_pol_sigma_r2"/>
</dbReference>
<keyword evidence="10" id="KW-1185">Reference proteome</keyword>
<dbReference type="InterPro" id="IPR013324">
    <property type="entry name" value="RNA_pol_sigma_r3/r4-like"/>
</dbReference>
<dbReference type="InterPro" id="IPR039425">
    <property type="entry name" value="RNA_pol_sigma-70-like"/>
</dbReference>
<dbReference type="Proteomes" id="UP000295418">
    <property type="component" value="Unassembled WGS sequence"/>
</dbReference>
<evidence type="ECO:0000256" key="2">
    <source>
        <dbReference type="ARBA" id="ARBA00023015"/>
    </source>
</evidence>
<dbReference type="Pfam" id="PF04542">
    <property type="entry name" value="Sigma70_r2"/>
    <property type="match status" value="1"/>
</dbReference>
<gene>
    <name evidence="9" type="ORF">E0485_04795</name>
</gene>
<dbReference type="EMBL" id="SKFG01000002">
    <property type="protein sequence ID" value="TCZ80170.1"/>
    <property type="molecule type" value="Genomic_DNA"/>
</dbReference>
<protein>
    <recommendedName>
        <fullName evidence="6">RNA polymerase sigma factor</fullName>
    </recommendedName>
</protein>
<dbReference type="InterPro" id="IPR014284">
    <property type="entry name" value="RNA_pol_sigma-70_dom"/>
</dbReference>
<evidence type="ECO:0000259" key="8">
    <source>
        <dbReference type="Pfam" id="PF08281"/>
    </source>
</evidence>
<sequence length="191" mass="22747">MQSKLLLLLDCNFTALHSELQREIYAEFYKMVYGAIIYMVKDHAATEDIIQDSFLKVIRNIPKADTENQFLSWIRVVVKNTTYNYLRKYKKIRNEVDVDSVFINESTDYTTDTITVEKEVELKAMTEVIDKCLFELKPEYRALMELRWKQKLSYKEIAVHLETTEQTVKYKLHRAREAIKKKFLKVWGDSK</sequence>
<dbReference type="InterPro" id="IPR013249">
    <property type="entry name" value="RNA_pol_sigma70_r4_t2"/>
</dbReference>
<evidence type="ECO:0000313" key="9">
    <source>
        <dbReference type="EMBL" id="TCZ80170.1"/>
    </source>
</evidence>
<dbReference type="CDD" id="cd06171">
    <property type="entry name" value="Sigma70_r4"/>
    <property type="match status" value="1"/>
</dbReference>
<feature type="domain" description="RNA polymerase sigma-70 region 2" evidence="7">
    <location>
        <begin position="25"/>
        <end position="90"/>
    </location>
</feature>
<keyword evidence="4 6" id="KW-0238">DNA-binding</keyword>
<dbReference type="InterPro" id="IPR036388">
    <property type="entry name" value="WH-like_DNA-bd_sf"/>
</dbReference>
<comment type="similarity">
    <text evidence="1 6">Belongs to the sigma-70 factor family. ECF subfamily.</text>
</comment>
<reference evidence="9 10" key="1">
    <citation type="submission" date="2019-03" db="EMBL/GenBank/DDBJ databases">
        <authorList>
            <person name="Kim M.K.M."/>
        </authorList>
    </citation>
    <scope>NUCLEOTIDE SEQUENCE [LARGE SCALE GENOMIC DNA]</scope>
    <source>
        <strain evidence="9 10">18JY21-1</strain>
    </source>
</reference>
<evidence type="ECO:0000256" key="1">
    <source>
        <dbReference type="ARBA" id="ARBA00010641"/>
    </source>
</evidence>
<dbReference type="InterPro" id="IPR007627">
    <property type="entry name" value="RNA_pol_sigma70_r2"/>
</dbReference>
<dbReference type="Gene3D" id="1.10.1740.10">
    <property type="match status" value="1"/>
</dbReference>
<dbReference type="InterPro" id="IPR000838">
    <property type="entry name" value="RNA_pol_sigma70_ECF_CS"/>
</dbReference>
<dbReference type="SUPFAM" id="SSF88946">
    <property type="entry name" value="Sigma2 domain of RNA polymerase sigma factors"/>
    <property type="match status" value="1"/>
</dbReference>
<keyword evidence="3 6" id="KW-0731">Sigma factor</keyword>
<dbReference type="PANTHER" id="PTHR43133:SF51">
    <property type="entry name" value="RNA POLYMERASE SIGMA FACTOR"/>
    <property type="match status" value="1"/>
</dbReference>
<feature type="domain" description="RNA polymerase sigma factor 70 region 4 type 2" evidence="8">
    <location>
        <begin position="128"/>
        <end position="178"/>
    </location>
</feature>
<evidence type="ECO:0000256" key="4">
    <source>
        <dbReference type="ARBA" id="ARBA00023125"/>
    </source>
</evidence>
<dbReference type="PANTHER" id="PTHR43133">
    <property type="entry name" value="RNA POLYMERASE ECF-TYPE SIGMA FACTO"/>
    <property type="match status" value="1"/>
</dbReference>
<evidence type="ECO:0000259" key="7">
    <source>
        <dbReference type="Pfam" id="PF04542"/>
    </source>
</evidence>
<evidence type="ECO:0000256" key="6">
    <source>
        <dbReference type="RuleBase" id="RU000716"/>
    </source>
</evidence>
<organism evidence="9 10">
    <name type="scientific">Paenibacillus albiflavus</name>
    <dbReference type="NCBI Taxonomy" id="2545760"/>
    <lineage>
        <taxon>Bacteria</taxon>
        <taxon>Bacillati</taxon>
        <taxon>Bacillota</taxon>
        <taxon>Bacilli</taxon>
        <taxon>Bacillales</taxon>
        <taxon>Paenibacillaceae</taxon>
        <taxon>Paenibacillus</taxon>
    </lineage>
</organism>
<dbReference type="GO" id="GO:0016987">
    <property type="term" value="F:sigma factor activity"/>
    <property type="evidence" value="ECO:0007669"/>
    <property type="project" value="UniProtKB-KW"/>
</dbReference>
<dbReference type="Pfam" id="PF08281">
    <property type="entry name" value="Sigma70_r4_2"/>
    <property type="match status" value="1"/>
</dbReference>
<dbReference type="OrthoDB" id="2657224at2"/>
<dbReference type="RefSeq" id="WP_132416817.1">
    <property type="nucleotide sequence ID" value="NZ_SKFG01000002.1"/>
</dbReference>
<name>A0A4R4ELE8_9BACL</name>
<evidence type="ECO:0000313" key="10">
    <source>
        <dbReference type="Proteomes" id="UP000295418"/>
    </source>
</evidence>
<dbReference type="GO" id="GO:0006352">
    <property type="term" value="P:DNA-templated transcription initiation"/>
    <property type="evidence" value="ECO:0007669"/>
    <property type="project" value="InterPro"/>
</dbReference>
<dbReference type="AlphaFoldDB" id="A0A4R4ELE8"/>
<dbReference type="GO" id="GO:0003677">
    <property type="term" value="F:DNA binding"/>
    <property type="evidence" value="ECO:0007669"/>
    <property type="project" value="UniProtKB-KW"/>
</dbReference>
<keyword evidence="5 6" id="KW-0804">Transcription</keyword>
<comment type="caution">
    <text evidence="9">The sequence shown here is derived from an EMBL/GenBank/DDBJ whole genome shotgun (WGS) entry which is preliminary data.</text>
</comment>